<feature type="transmembrane region" description="Helical" evidence="1">
    <location>
        <begin position="285"/>
        <end position="304"/>
    </location>
</feature>
<feature type="transmembrane region" description="Helical" evidence="1">
    <location>
        <begin position="253"/>
        <end position="273"/>
    </location>
</feature>
<evidence type="ECO:0000256" key="1">
    <source>
        <dbReference type="SAM" id="Phobius"/>
    </source>
</evidence>
<keyword evidence="1" id="KW-1133">Transmembrane helix</keyword>
<name>A0ABN8Q0C6_9CNID</name>
<feature type="chain" id="PRO_5047159879" evidence="2">
    <location>
        <begin position="16"/>
        <end position="536"/>
    </location>
</feature>
<feature type="transmembrane region" description="Helical" evidence="1">
    <location>
        <begin position="213"/>
        <end position="233"/>
    </location>
</feature>
<keyword evidence="1" id="KW-0472">Membrane</keyword>
<organism evidence="3 4">
    <name type="scientific">Porites lobata</name>
    <dbReference type="NCBI Taxonomy" id="104759"/>
    <lineage>
        <taxon>Eukaryota</taxon>
        <taxon>Metazoa</taxon>
        <taxon>Cnidaria</taxon>
        <taxon>Anthozoa</taxon>
        <taxon>Hexacorallia</taxon>
        <taxon>Scleractinia</taxon>
        <taxon>Fungiina</taxon>
        <taxon>Poritidae</taxon>
        <taxon>Porites</taxon>
    </lineage>
</organism>
<feature type="transmembrane region" description="Helical" evidence="1">
    <location>
        <begin position="459"/>
        <end position="478"/>
    </location>
</feature>
<accession>A0ABN8Q0C6</accession>
<feature type="transmembrane region" description="Helical" evidence="1">
    <location>
        <begin position="402"/>
        <end position="425"/>
    </location>
</feature>
<feature type="transmembrane region" description="Helical" evidence="1">
    <location>
        <begin position="316"/>
        <end position="335"/>
    </location>
</feature>
<sequence>MLEALVAFFVYIAESFTGSVLENSSVTTHCRQDQEDINNSDSQEVERLLPETDPLKDFTKFDPENASDTIFQEFDPLPGCSGSMAWKLSRPAPWKSFVMCFKTVFAMHFLWGSSIALLAITVVVLDFNIADLCYEKTFRWNSMPKMIQSIRVTGQAVEGFFIQLWHFFIMLCMFGFSTMKELNLLTINLLAAFMDVCYRLFLQVFGIYKRPWMSYPLNVLFASIVLSNSLIIAKHIIPVQIYSKTKLLKVTSVLALQFVTGIPVTFLLVYYIFPWYNKKGEVEKVLIAGASPLIISIPKVIVRAAAPKFDLVHPGVLYLLVSTLYSSSAVVFRVMQAELTNFSLFAALGLGHALVDLVERLTVTMRDYIYEYTYKLLSRCNNRTQTRNFHAAKARTPRSMRFVADVSIQLLLTEPTALVSAVWFIQFYRYMYPDGARPSVSNLVWGFLERCITGLTIDVVVNTLSMWLQVTIFNVAILRVWNSKKKRSHLIANIVSTVVSVLYFTEYLFAIVRAKNDPHTAKRFNFNCTLPFHSSF</sequence>
<reference evidence="3 4" key="1">
    <citation type="submission" date="2022-05" db="EMBL/GenBank/DDBJ databases">
        <authorList>
            <consortium name="Genoscope - CEA"/>
            <person name="William W."/>
        </authorList>
    </citation>
    <scope>NUCLEOTIDE SEQUENCE [LARGE SCALE GENOMIC DNA]</scope>
</reference>
<protein>
    <submittedName>
        <fullName evidence="3">Uncharacterized protein</fullName>
    </submittedName>
</protein>
<feature type="transmembrane region" description="Helical" evidence="1">
    <location>
        <begin position="109"/>
        <end position="134"/>
    </location>
</feature>
<feature type="transmembrane region" description="Helical" evidence="1">
    <location>
        <begin position="182"/>
        <end position="201"/>
    </location>
</feature>
<gene>
    <name evidence="3" type="ORF">PLOB_00049148</name>
</gene>
<evidence type="ECO:0000313" key="3">
    <source>
        <dbReference type="EMBL" id="CAH3152574.1"/>
    </source>
</evidence>
<evidence type="ECO:0000313" key="4">
    <source>
        <dbReference type="Proteomes" id="UP001159405"/>
    </source>
</evidence>
<dbReference type="Proteomes" id="UP001159405">
    <property type="component" value="Unassembled WGS sequence"/>
</dbReference>
<keyword evidence="2" id="KW-0732">Signal</keyword>
<keyword evidence="4" id="KW-1185">Reference proteome</keyword>
<dbReference type="EMBL" id="CALNXK010000094">
    <property type="protein sequence ID" value="CAH3152574.1"/>
    <property type="molecule type" value="Genomic_DNA"/>
</dbReference>
<feature type="transmembrane region" description="Helical" evidence="1">
    <location>
        <begin position="155"/>
        <end position="176"/>
    </location>
</feature>
<comment type="caution">
    <text evidence="3">The sequence shown here is derived from an EMBL/GenBank/DDBJ whole genome shotgun (WGS) entry which is preliminary data.</text>
</comment>
<feature type="signal peptide" evidence="2">
    <location>
        <begin position="1"/>
        <end position="15"/>
    </location>
</feature>
<keyword evidence="1" id="KW-0812">Transmembrane</keyword>
<feature type="transmembrane region" description="Helical" evidence="1">
    <location>
        <begin position="490"/>
        <end position="512"/>
    </location>
</feature>
<proteinExistence type="predicted"/>
<evidence type="ECO:0000256" key="2">
    <source>
        <dbReference type="SAM" id="SignalP"/>
    </source>
</evidence>